<dbReference type="Proteomes" id="UP000823844">
    <property type="component" value="Unassembled WGS sequence"/>
</dbReference>
<proteinExistence type="predicted"/>
<protein>
    <submittedName>
        <fullName evidence="1">AbrB family transcriptional regulator</fullName>
    </submittedName>
</protein>
<accession>A0A9E2KR39</accession>
<reference evidence="1" key="2">
    <citation type="submission" date="2021-04" db="EMBL/GenBank/DDBJ databases">
        <authorList>
            <person name="Gilroy R."/>
        </authorList>
    </citation>
    <scope>NUCLEOTIDE SEQUENCE</scope>
    <source>
        <strain evidence="1">F6-686</strain>
    </source>
</reference>
<name>A0A9E2KR39_9LACO</name>
<reference evidence="1" key="1">
    <citation type="journal article" date="2021" name="PeerJ">
        <title>Extensive microbial diversity within the chicken gut microbiome revealed by metagenomics and culture.</title>
        <authorList>
            <person name="Gilroy R."/>
            <person name="Ravi A."/>
            <person name="Getino M."/>
            <person name="Pursley I."/>
            <person name="Horton D.L."/>
            <person name="Alikhan N.F."/>
            <person name="Baker D."/>
            <person name="Gharbi K."/>
            <person name="Hall N."/>
            <person name="Watson M."/>
            <person name="Adriaenssens E.M."/>
            <person name="Foster-Nyarko E."/>
            <person name="Jarju S."/>
            <person name="Secka A."/>
            <person name="Antonio M."/>
            <person name="Oren A."/>
            <person name="Chaudhuri R.R."/>
            <person name="La Ragione R."/>
            <person name="Hildebrand F."/>
            <person name="Pallen M.J."/>
        </authorList>
    </citation>
    <scope>NUCLEOTIDE SEQUENCE</scope>
    <source>
        <strain evidence="1">F6-686</strain>
    </source>
</reference>
<dbReference type="EMBL" id="JAHLFT010000031">
    <property type="protein sequence ID" value="MBU3828015.1"/>
    <property type="molecule type" value="Genomic_DNA"/>
</dbReference>
<sequence>MKKLKVRKIGNSLGSIFPKDWEVREGATLNYEVDKKNHKVIIDLNYIDIEHDRNLIEKSFSDFEKHEYLSEKDMQAKFGKYGWTK</sequence>
<evidence type="ECO:0000313" key="1">
    <source>
        <dbReference type="EMBL" id="MBU3828015.1"/>
    </source>
</evidence>
<dbReference type="AlphaFoldDB" id="A0A9E2KR39"/>
<dbReference type="Gene3D" id="2.10.260.10">
    <property type="match status" value="1"/>
</dbReference>
<gene>
    <name evidence="1" type="ORF">H9806_02510</name>
</gene>
<organism evidence="1 2">
    <name type="scientific">Candidatus Lactobacillus pullistercoris</name>
    <dbReference type="NCBI Taxonomy" id="2838636"/>
    <lineage>
        <taxon>Bacteria</taxon>
        <taxon>Bacillati</taxon>
        <taxon>Bacillota</taxon>
        <taxon>Bacilli</taxon>
        <taxon>Lactobacillales</taxon>
        <taxon>Lactobacillaceae</taxon>
        <taxon>Lactobacillus</taxon>
    </lineage>
</organism>
<comment type="caution">
    <text evidence="1">The sequence shown here is derived from an EMBL/GenBank/DDBJ whole genome shotgun (WGS) entry which is preliminary data.</text>
</comment>
<evidence type="ECO:0000313" key="2">
    <source>
        <dbReference type="Proteomes" id="UP000823844"/>
    </source>
</evidence>